<gene>
    <name evidence="2" type="ORF">POPTR_002G107500</name>
</gene>
<proteinExistence type="predicted"/>
<reference evidence="2 3" key="1">
    <citation type="journal article" date="2006" name="Science">
        <title>The genome of black cottonwood, Populus trichocarpa (Torr. &amp; Gray).</title>
        <authorList>
            <person name="Tuskan G.A."/>
            <person name="Difazio S."/>
            <person name="Jansson S."/>
            <person name="Bohlmann J."/>
            <person name="Grigoriev I."/>
            <person name="Hellsten U."/>
            <person name="Putnam N."/>
            <person name="Ralph S."/>
            <person name="Rombauts S."/>
            <person name="Salamov A."/>
            <person name="Schein J."/>
            <person name="Sterck L."/>
            <person name="Aerts A."/>
            <person name="Bhalerao R.R."/>
            <person name="Bhalerao R.P."/>
            <person name="Blaudez D."/>
            <person name="Boerjan W."/>
            <person name="Brun A."/>
            <person name="Brunner A."/>
            <person name="Busov V."/>
            <person name="Campbell M."/>
            <person name="Carlson J."/>
            <person name="Chalot M."/>
            <person name="Chapman J."/>
            <person name="Chen G.L."/>
            <person name="Cooper D."/>
            <person name="Coutinho P.M."/>
            <person name="Couturier J."/>
            <person name="Covert S."/>
            <person name="Cronk Q."/>
            <person name="Cunningham R."/>
            <person name="Davis J."/>
            <person name="Degroeve S."/>
            <person name="Dejardin A."/>
            <person name="Depamphilis C."/>
            <person name="Detter J."/>
            <person name="Dirks B."/>
            <person name="Dubchak I."/>
            <person name="Duplessis S."/>
            <person name="Ehlting J."/>
            <person name="Ellis B."/>
            <person name="Gendler K."/>
            <person name="Goodstein D."/>
            <person name="Gribskov M."/>
            <person name="Grimwood J."/>
            <person name="Groover A."/>
            <person name="Gunter L."/>
            <person name="Hamberger B."/>
            <person name="Heinze B."/>
            <person name="Helariutta Y."/>
            <person name="Henrissat B."/>
            <person name="Holligan D."/>
            <person name="Holt R."/>
            <person name="Huang W."/>
            <person name="Islam-Faridi N."/>
            <person name="Jones S."/>
            <person name="Jones-Rhoades M."/>
            <person name="Jorgensen R."/>
            <person name="Joshi C."/>
            <person name="Kangasjarvi J."/>
            <person name="Karlsson J."/>
            <person name="Kelleher C."/>
            <person name="Kirkpatrick R."/>
            <person name="Kirst M."/>
            <person name="Kohler A."/>
            <person name="Kalluri U."/>
            <person name="Larimer F."/>
            <person name="Leebens-Mack J."/>
            <person name="Leple J.C."/>
            <person name="Locascio P."/>
            <person name="Lou Y."/>
            <person name="Lucas S."/>
            <person name="Martin F."/>
            <person name="Montanini B."/>
            <person name="Napoli C."/>
            <person name="Nelson D.R."/>
            <person name="Nelson C."/>
            <person name="Nieminen K."/>
            <person name="Nilsson O."/>
            <person name="Pereda V."/>
            <person name="Peter G."/>
            <person name="Philippe R."/>
            <person name="Pilate G."/>
            <person name="Poliakov A."/>
            <person name="Razumovskaya J."/>
            <person name="Richardson P."/>
            <person name="Rinaldi C."/>
            <person name="Ritland K."/>
            <person name="Rouze P."/>
            <person name="Ryaboy D."/>
            <person name="Schmutz J."/>
            <person name="Schrader J."/>
            <person name="Segerman B."/>
            <person name="Shin H."/>
            <person name="Siddiqui A."/>
            <person name="Sterky F."/>
            <person name="Terry A."/>
            <person name="Tsai C.J."/>
            <person name="Uberbacher E."/>
            <person name="Unneberg P."/>
            <person name="Vahala J."/>
            <person name="Wall K."/>
            <person name="Wessler S."/>
            <person name="Yang G."/>
            <person name="Yin T."/>
            <person name="Douglas C."/>
            <person name="Marra M."/>
            <person name="Sandberg G."/>
            <person name="Van de Peer Y."/>
            <person name="Rokhsar D."/>
        </authorList>
    </citation>
    <scope>NUCLEOTIDE SEQUENCE [LARGE SCALE GENOMIC DNA]</scope>
    <source>
        <strain evidence="3">cv. Nisqually</strain>
    </source>
</reference>
<accession>A0A2K2BGX8</accession>
<keyword evidence="3" id="KW-1185">Reference proteome</keyword>
<dbReference type="AlphaFoldDB" id="A0A2K2BGX8"/>
<dbReference type="Proteomes" id="UP000006729">
    <property type="component" value="Chromosome 2"/>
</dbReference>
<protein>
    <submittedName>
        <fullName evidence="2">Uncharacterized protein</fullName>
    </submittedName>
</protein>
<name>A0A2K2BGX8_POPTR</name>
<organism evidence="2 3">
    <name type="scientific">Populus trichocarpa</name>
    <name type="common">Western balsam poplar</name>
    <name type="synonym">Populus balsamifera subsp. trichocarpa</name>
    <dbReference type="NCBI Taxonomy" id="3694"/>
    <lineage>
        <taxon>Eukaryota</taxon>
        <taxon>Viridiplantae</taxon>
        <taxon>Streptophyta</taxon>
        <taxon>Embryophyta</taxon>
        <taxon>Tracheophyta</taxon>
        <taxon>Spermatophyta</taxon>
        <taxon>Magnoliopsida</taxon>
        <taxon>eudicotyledons</taxon>
        <taxon>Gunneridae</taxon>
        <taxon>Pentapetalae</taxon>
        <taxon>rosids</taxon>
        <taxon>fabids</taxon>
        <taxon>Malpighiales</taxon>
        <taxon>Salicaceae</taxon>
        <taxon>Saliceae</taxon>
        <taxon>Populus</taxon>
    </lineage>
</organism>
<evidence type="ECO:0000256" key="1">
    <source>
        <dbReference type="SAM" id="MobiDB-lite"/>
    </source>
</evidence>
<evidence type="ECO:0000313" key="2">
    <source>
        <dbReference type="EMBL" id="PNT49035.1"/>
    </source>
</evidence>
<dbReference type="STRING" id="3694.A0A2K2BGX8"/>
<sequence>MYSFKLLCIKHENRSPLSGSDSPRKAKLNDAPVASEKKEYLVDPSLPDIKNSIYSTDEFQM</sequence>
<dbReference type="InParanoid" id="A0A2K2BGX8"/>
<feature type="region of interest" description="Disordered" evidence="1">
    <location>
        <begin position="13"/>
        <end position="33"/>
    </location>
</feature>
<dbReference type="EMBL" id="CM009291">
    <property type="protein sequence ID" value="PNT49035.1"/>
    <property type="molecule type" value="Genomic_DNA"/>
</dbReference>
<evidence type="ECO:0000313" key="3">
    <source>
        <dbReference type="Proteomes" id="UP000006729"/>
    </source>
</evidence>